<evidence type="ECO:0000313" key="2">
    <source>
        <dbReference type="WBParaSite" id="nRc.2.0.1.t47166-RA"/>
    </source>
</evidence>
<organism evidence="1 2">
    <name type="scientific">Romanomermis culicivorax</name>
    <name type="common">Nematode worm</name>
    <dbReference type="NCBI Taxonomy" id="13658"/>
    <lineage>
        <taxon>Eukaryota</taxon>
        <taxon>Metazoa</taxon>
        <taxon>Ecdysozoa</taxon>
        <taxon>Nematoda</taxon>
        <taxon>Enoplea</taxon>
        <taxon>Dorylaimia</taxon>
        <taxon>Mermithida</taxon>
        <taxon>Mermithoidea</taxon>
        <taxon>Mermithidae</taxon>
        <taxon>Romanomermis</taxon>
    </lineage>
</organism>
<evidence type="ECO:0000313" key="1">
    <source>
        <dbReference type="Proteomes" id="UP000887565"/>
    </source>
</evidence>
<dbReference type="AlphaFoldDB" id="A0A915LBK9"/>
<sequence>RPKLHEHLVTLQQSLRTLCNSDEKSRRKAEITNFMIGSQKVDIEISDQKTLNLFNKFYPALTQETGKQAFCALNQQQQPKSHDRF</sequence>
<name>A0A915LBK9_ROMCU</name>
<proteinExistence type="predicted"/>
<keyword evidence="1" id="KW-1185">Reference proteome</keyword>
<dbReference type="Proteomes" id="UP000887565">
    <property type="component" value="Unplaced"/>
</dbReference>
<accession>A0A915LBK9</accession>
<protein>
    <submittedName>
        <fullName evidence="2">Uncharacterized protein</fullName>
    </submittedName>
</protein>
<dbReference type="WBParaSite" id="nRc.2.0.1.t47166-RA">
    <property type="protein sequence ID" value="nRc.2.0.1.t47166-RA"/>
    <property type="gene ID" value="nRc.2.0.1.g47166"/>
</dbReference>
<reference evidence="2" key="1">
    <citation type="submission" date="2022-11" db="UniProtKB">
        <authorList>
            <consortium name="WormBaseParasite"/>
        </authorList>
    </citation>
    <scope>IDENTIFICATION</scope>
</reference>